<organism evidence="2 3">
    <name type="scientific">Pseudonocardia ailaonensis</name>
    <dbReference type="NCBI Taxonomy" id="367279"/>
    <lineage>
        <taxon>Bacteria</taxon>
        <taxon>Bacillati</taxon>
        <taxon>Actinomycetota</taxon>
        <taxon>Actinomycetes</taxon>
        <taxon>Pseudonocardiales</taxon>
        <taxon>Pseudonocardiaceae</taxon>
        <taxon>Pseudonocardia</taxon>
    </lineage>
</organism>
<feature type="region of interest" description="Disordered" evidence="1">
    <location>
        <begin position="1"/>
        <end position="100"/>
    </location>
</feature>
<evidence type="ECO:0000256" key="1">
    <source>
        <dbReference type="SAM" id="MobiDB-lite"/>
    </source>
</evidence>
<gene>
    <name evidence="2" type="ORF">GCM10009836_50230</name>
</gene>
<name>A0ABN2ND88_9PSEU</name>
<dbReference type="Proteomes" id="UP001500449">
    <property type="component" value="Unassembled WGS sequence"/>
</dbReference>
<evidence type="ECO:0000313" key="3">
    <source>
        <dbReference type="Proteomes" id="UP001500449"/>
    </source>
</evidence>
<feature type="compositionally biased region" description="Polar residues" evidence="1">
    <location>
        <begin position="18"/>
        <end position="28"/>
    </location>
</feature>
<accession>A0ABN2ND88</accession>
<sequence>MTRSQEQECPDRPGIGNHVSSRRVNITSGPDREPFAPAARPGRMAERARSHRVTRTTSGPHGSGVGGPWAGHGSSVPRRQVGPVDEVAGPADCAGNHMER</sequence>
<dbReference type="EMBL" id="BAAAQK010000018">
    <property type="protein sequence ID" value="GAA1863832.1"/>
    <property type="molecule type" value="Genomic_DNA"/>
</dbReference>
<comment type="caution">
    <text evidence="2">The sequence shown here is derived from an EMBL/GenBank/DDBJ whole genome shotgun (WGS) entry which is preliminary data.</text>
</comment>
<feature type="compositionally biased region" description="Gly residues" evidence="1">
    <location>
        <begin position="61"/>
        <end position="70"/>
    </location>
</feature>
<protein>
    <submittedName>
        <fullName evidence="2">Uncharacterized protein</fullName>
    </submittedName>
</protein>
<keyword evidence="3" id="KW-1185">Reference proteome</keyword>
<evidence type="ECO:0000313" key="2">
    <source>
        <dbReference type="EMBL" id="GAA1863832.1"/>
    </source>
</evidence>
<proteinExistence type="predicted"/>
<feature type="compositionally biased region" description="Basic and acidic residues" evidence="1">
    <location>
        <begin position="1"/>
        <end position="11"/>
    </location>
</feature>
<reference evidence="2 3" key="1">
    <citation type="journal article" date="2019" name="Int. J. Syst. Evol. Microbiol.">
        <title>The Global Catalogue of Microorganisms (GCM) 10K type strain sequencing project: providing services to taxonomists for standard genome sequencing and annotation.</title>
        <authorList>
            <consortium name="The Broad Institute Genomics Platform"/>
            <consortium name="The Broad Institute Genome Sequencing Center for Infectious Disease"/>
            <person name="Wu L."/>
            <person name="Ma J."/>
        </authorList>
    </citation>
    <scope>NUCLEOTIDE SEQUENCE [LARGE SCALE GENOMIC DNA]</scope>
    <source>
        <strain evidence="2 3">JCM 16009</strain>
    </source>
</reference>